<dbReference type="InterPro" id="IPR008620">
    <property type="entry name" value="FixH"/>
</dbReference>
<proteinExistence type="predicted"/>
<organism evidence="1 2">
    <name type="scientific">Vibrio ishigakensis</name>
    <dbReference type="NCBI Taxonomy" id="1481914"/>
    <lineage>
        <taxon>Bacteria</taxon>
        <taxon>Pseudomonadati</taxon>
        <taxon>Pseudomonadota</taxon>
        <taxon>Gammaproteobacteria</taxon>
        <taxon>Vibrionales</taxon>
        <taxon>Vibrionaceae</taxon>
        <taxon>Vibrio</taxon>
    </lineage>
</organism>
<evidence type="ECO:0000313" key="1">
    <source>
        <dbReference type="EMBL" id="GAM64625.1"/>
    </source>
</evidence>
<dbReference type="Proteomes" id="UP000031670">
    <property type="component" value="Unassembled WGS sequence"/>
</dbReference>
<dbReference type="Pfam" id="PF05751">
    <property type="entry name" value="FixH"/>
    <property type="match status" value="1"/>
</dbReference>
<reference evidence="1 2" key="1">
    <citation type="submission" date="2015-01" db="EMBL/GenBank/DDBJ databases">
        <title>Vibrio sp. C5 JCM 19232 whole genome shotgun sequence.</title>
        <authorList>
            <person name="Sawabe T."/>
            <person name="Meirelles P."/>
            <person name="Feng G."/>
            <person name="Sayaka M."/>
            <person name="Hattori M."/>
            <person name="Ohkuma M."/>
        </authorList>
    </citation>
    <scope>NUCLEOTIDE SEQUENCE [LARGE SCALE GENOMIC DNA]</scope>
    <source>
        <strain evidence="1 2">JCM19232</strain>
    </source>
</reference>
<evidence type="ECO:0000313" key="2">
    <source>
        <dbReference type="Proteomes" id="UP000031670"/>
    </source>
</evidence>
<dbReference type="EMBL" id="BBSA01000014">
    <property type="protein sequence ID" value="GAM64625.1"/>
    <property type="molecule type" value="Genomic_DNA"/>
</dbReference>
<reference evidence="1 2" key="2">
    <citation type="submission" date="2015-01" db="EMBL/GenBank/DDBJ databases">
        <authorList>
            <consortium name="NBRP consortium"/>
            <person name="Sawabe T."/>
            <person name="Meirelles P."/>
            <person name="Feng G."/>
            <person name="Sayaka M."/>
            <person name="Hattori M."/>
            <person name="Ohkuma M."/>
        </authorList>
    </citation>
    <scope>NUCLEOTIDE SEQUENCE [LARGE SCALE GENOMIC DNA]</scope>
    <source>
        <strain evidence="1 2">JCM19232</strain>
    </source>
</reference>
<accession>A0A0B8PCN9</accession>
<dbReference type="AlphaFoldDB" id="A0A0B8PCN9"/>
<gene>
    <name evidence="1" type="ORF">JCM19232_4317</name>
</gene>
<name>A0A0B8PCN9_9VIBR</name>
<sequence length="51" mass="5739">MVTANASGVYKIKLDEPLSGPWFIELTPHDEHWLIQGRMNFPSSTPAPLMN</sequence>
<protein>
    <submittedName>
        <fullName evidence="1">Protein ccoH</fullName>
    </submittedName>
</protein>
<comment type="caution">
    <text evidence="1">The sequence shown here is derived from an EMBL/GenBank/DDBJ whole genome shotgun (WGS) entry which is preliminary data.</text>
</comment>